<dbReference type="InterPro" id="IPR041289">
    <property type="entry name" value="Bact_RF_family3"/>
</dbReference>
<evidence type="ECO:0008006" key="3">
    <source>
        <dbReference type="Google" id="ProtNLM"/>
    </source>
</evidence>
<reference evidence="1 2" key="1">
    <citation type="submission" date="2021-08" db="EMBL/GenBank/DDBJ databases">
        <title>Nocardioides bacterium WL0053 sp. nov., isolated from the sediment.</title>
        <authorList>
            <person name="Wang L."/>
            <person name="Zhang D."/>
            <person name="Zhang A."/>
        </authorList>
    </citation>
    <scope>NUCLEOTIDE SEQUENCE [LARGE SCALE GENOMIC DNA]</scope>
    <source>
        <strain evidence="1 2">WL0053</strain>
    </source>
</reference>
<name>A0ABS7RNM5_9ACTN</name>
<gene>
    <name evidence="1" type="ORF">K1X13_17680</name>
</gene>
<keyword evidence="2" id="KW-1185">Reference proteome</keyword>
<comment type="caution">
    <text evidence="1">The sequence shown here is derived from an EMBL/GenBank/DDBJ whole genome shotgun (WGS) entry which is preliminary data.</text>
</comment>
<protein>
    <recommendedName>
        <fullName evidence="3">Peptide subunit release factor 1 (ERF1)</fullName>
    </recommendedName>
</protein>
<sequence length="385" mass="42200">MDILTRADLDDLARQNDASAHVSLFLPTHRLGSEDRTDPVRWKNLLTSTESALADRGLRRGEVEELLAPARMLQEDALAWQHMSDGLAMFLRPGWHSSYRVPVSLPELATVGERFVTGPLMRVVTRDSHFLLLALSQRHVRLFEGNMQRLEELELRDVPGSLRAVVEAPQPRADSMARTLSSGGRGGGRAVFYGYGAADGNFKKEEMHEFLRQVANGLGEYLRGESLPMVLVGLAETVAAYRAVSTYPHVLEEEVRTNPDQLGPEKLHEAAWPVIEVALDGERLRAMDRFGALHGTGQASDETAQIAEAATQGRVDTLFVAAEPWCWEQVTDGGRVVQLGMDEAFAPCEQLDRAITDTLSHGGQVYAVQAAEVAGGGTAAASFRY</sequence>
<dbReference type="Pfam" id="PF18845">
    <property type="entry name" value="baeRF_family3"/>
    <property type="match status" value="1"/>
</dbReference>
<proteinExistence type="predicted"/>
<accession>A0ABS7RNM5</accession>
<dbReference type="RefSeq" id="WP_221026459.1">
    <property type="nucleotide sequence ID" value="NZ_JAIEZQ010000003.1"/>
</dbReference>
<dbReference type="Proteomes" id="UP000754710">
    <property type="component" value="Unassembled WGS sequence"/>
</dbReference>
<evidence type="ECO:0000313" key="1">
    <source>
        <dbReference type="EMBL" id="MBY9076666.1"/>
    </source>
</evidence>
<dbReference type="EMBL" id="JAIEZQ010000003">
    <property type="protein sequence ID" value="MBY9076666.1"/>
    <property type="molecule type" value="Genomic_DNA"/>
</dbReference>
<evidence type="ECO:0000313" key="2">
    <source>
        <dbReference type="Proteomes" id="UP000754710"/>
    </source>
</evidence>
<organism evidence="1 2">
    <name type="scientific">Nocardioides jiangsuensis</name>
    <dbReference type="NCBI Taxonomy" id="2866161"/>
    <lineage>
        <taxon>Bacteria</taxon>
        <taxon>Bacillati</taxon>
        <taxon>Actinomycetota</taxon>
        <taxon>Actinomycetes</taxon>
        <taxon>Propionibacteriales</taxon>
        <taxon>Nocardioidaceae</taxon>
        <taxon>Nocardioides</taxon>
    </lineage>
</organism>